<dbReference type="InterPro" id="IPR036873">
    <property type="entry name" value="Rhodanese-like_dom_sf"/>
</dbReference>
<dbReference type="InterPro" id="IPR050214">
    <property type="entry name" value="Cys_Synth/Cystath_Beta-Synth"/>
</dbReference>
<dbReference type="Gene3D" id="3.40.50.1100">
    <property type="match status" value="2"/>
</dbReference>
<dbReference type="InterPro" id="IPR036052">
    <property type="entry name" value="TrpB-like_PALP_sf"/>
</dbReference>
<dbReference type="SUPFAM" id="SSF52821">
    <property type="entry name" value="Rhodanese/Cell cycle control phosphatase"/>
    <property type="match status" value="1"/>
</dbReference>
<dbReference type="PANTHER" id="PTHR10314">
    <property type="entry name" value="CYSTATHIONINE BETA-SYNTHASE"/>
    <property type="match status" value="1"/>
</dbReference>
<evidence type="ECO:0000259" key="1">
    <source>
        <dbReference type="PROSITE" id="PS50206"/>
    </source>
</evidence>
<dbReference type="Proteomes" id="UP001521785">
    <property type="component" value="Unassembled WGS sequence"/>
</dbReference>
<evidence type="ECO:0000313" key="3">
    <source>
        <dbReference type="Proteomes" id="UP001521785"/>
    </source>
</evidence>
<evidence type="ECO:0000313" key="2">
    <source>
        <dbReference type="EMBL" id="KAL1591755.1"/>
    </source>
</evidence>
<dbReference type="EMBL" id="JAKJXO020000023">
    <property type="protein sequence ID" value="KAL1591755.1"/>
    <property type="molecule type" value="Genomic_DNA"/>
</dbReference>
<keyword evidence="3" id="KW-1185">Reference proteome</keyword>
<proteinExistence type="predicted"/>
<reference evidence="2 3" key="1">
    <citation type="submission" date="2024-02" db="EMBL/GenBank/DDBJ databases">
        <title>De novo assembly and annotation of 12 fungi associated with fruit tree decline syndrome in Ontario, Canada.</title>
        <authorList>
            <person name="Sulman M."/>
            <person name="Ellouze W."/>
            <person name="Ilyukhin E."/>
        </authorList>
    </citation>
    <scope>NUCLEOTIDE SEQUENCE [LARGE SCALE GENOMIC DNA]</scope>
    <source>
        <strain evidence="2 3">M42-189</strain>
    </source>
</reference>
<dbReference type="PROSITE" id="PS50206">
    <property type="entry name" value="RHODANESE_3"/>
    <property type="match status" value="1"/>
</dbReference>
<feature type="domain" description="Rhodanese" evidence="1">
    <location>
        <begin position="369"/>
        <end position="490"/>
    </location>
</feature>
<dbReference type="InterPro" id="IPR001763">
    <property type="entry name" value="Rhodanese-like_dom"/>
</dbReference>
<comment type="caution">
    <text evidence="2">The sequence shown here is derived from an EMBL/GenBank/DDBJ whole genome shotgun (WGS) entry which is preliminary data.</text>
</comment>
<name>A0ABR3QHW5_9PLEO</name>
<accession>A0ABR3QHW5</accession>
<dbReference type="SUPFAM" id="SSF53686">
    <property type="entry name" value="Tryptophan synthase beta subunit-like PLP-dependent enzymes"/>
    <property type="match status" value="1"/>
</dbReference>
<gene>
    <name evidence="2" type="ORF">SLS60_011754</name>
</gene>
<sequence length="497" mass="55171">MTFHPTSNVFSGQNALKDYYDPDKNPPLPLVEIPRQLNPFYNDGVHIYAKMMTFLPAHNVKELPALAMLSSSQISPQTKSLVEYSSGSTVISMGIVGRILHGIVDTRAYISNKTSESKLRLLQFFGLDLRLFGGPSQPEPTDARGGIQRARHDAEIDDTTVNLNQYENDLNWGSHMRWTGPQILAQLPSLSVFCAGMGTAGTLTGTATYLKREKPSVATVGVCTSPGDRVPGPRSHALLAPVKFPWKTCVDSIVECGSEDAFKTSLYLSRNGLICGPSSGFNLVGLIRYLEKQKVEGTFEQLRGDMGRIDCVFLCCDLPYQYLDEYFHKVPEAEFPRIQGENLVKVDPYRYEEGWELEPRNAALVNACSRDDSILVDLRATSDMDHVSDPKTEHTLRIPLKTLQRDQTSPFHDNTILEEQWKELAQHFDRKTSPSAKHLDVLQGKTAVVIDYIGDTAWMATSILRANGVTAWSIKGGGHAWSDQQNAPSPVDSPQRA</sequence>
<protein>
    <recommendedName>
        <fullName evidence="1">Rhodanese domain-containing protein</fullName>
    </recommendedName>
</protein>
<dbReference type="Gene3D" id="3.40.250.10">
    <property type="entry name" value="Rhodanese-like domain"/>
    <property type="match status" value="1"/>
</dbReference>
<dbReference type="InterPro" id="IPR001926">
    <property type="entry name" value="TrpB-like_PALP"/>
</dbReference>
<dbReference type="Pfam" id="PF00291">
    <property type="entry name" value="PALP"/>
    <property type="match status" value="1"/>
</dbReference>
<organism evidence="2 3">
    <name type="scientific">Paraconiothyrium brasiliense</name>
    <dbReference type="NCBI Taxonomy" id="300254"/>
    <lineage>
        <taxon>Eukaryota</taxon>
        <taxon>Fungi</taxon>
        <taxon>Dikarya</taxon>
        <taxon>Ascomycota</taxon>
        <taxon>Pezizomycotina</taxon>
        <taxon>Dothideomycetes</taxon>
        <taxon>Pleosporomycetidae</taxon>
        <taxon>Pleosporales</taxon>
        <taxon>Massarineae</taxon>
        <taxon>Didymosphaeriaceae</taxon>
        <taxon>Paraconiothyrium</taxon>
    </lineage>
</organism>